<name>A0A0M0JK32_9EUKA</name>
<keyword evidence="2" id="KW-1185">Reference proteome</keyword>
<proteinExistence type="predicted"/>
<evidence type="ECO:0000313" key="2">
    <source>
        <dbReference type="Proteomes" id="UP000037460"/>
    </source>
</evidence>
<reference evidence="2" key="1">
    <citation type="journal article" date="2015" name="PLoS Genet.">
        <title>Genome Sequence and Transcriptome Analyses of Chrysochromulina tobin: Metabolic Tools for Enhanced Algal Fitness in the Prominent Order Prymnesiales (Haptophyceae).</title>
        <authorList>
            <person name="Hovde B.T."/>
            <person name="Deodato C.R."/>
            <person name="Hunsperger H.M."/>
            <person name="Ryken S.A."/>
            <person name="Yost W."/>
            <person name="Jha R.K."/>
            <person name="Patterson J."/>
            <person name="Monnat R.J. Jr."/>
            <person name="Barlow S.B."/>
            <person name="Starkenburg S.R."/>
            <person name="Cattolico R.A."/>
        </authorList>
    </citation>
    <scope>NUCLEOTIDE SEQUENCE</scope>
    <source>
        <strain evidence="2">CCMP291</strain>
    </source>
</reference>
<protein>
    <submittedName>
        <fullName evidence="1">Uncharacterized protein</fullName>
    </submittedName>
</protein>
<comment type="caution">
    <text evidence="1">The sequence shown here is derived from an EMBL/GenBank/DDBJ whole genome shotgun (WGS) entry which is preliminary data.</text>
</comment>
<dbReference type="Proteomes" id="UP000037460">
    <property type="component" value="Unassembled WGS sequence"/>
</dbReference>
<evidence type="ECO:0000313" key="1">
    <source>
        <dbReference type="EMBL" id="KOO26929.1"/>
    </source>
</evidence>
<sequence>MGVVVHTSTGAGSAAPLHAHFCAATRAEAACWLLGLHEVVCGHELMREREVAEAVDDDDSYRPSSFELIDDVDVKGGAVAAKMSAGSLLWQQVGLRLEEEARLTGKRPQEVLAAAIRMTVADRAQVARAAAVTAARGRRLEPDRTELGK</sequence>
<accession>A0A0M0JK32</accession>
<gene>
    <name evidence="1" type="ORF">Ctob_003900</name>
</gene>
<organism evidence="1 2">
    <name type="scientific">Chrysochromulina tobinii</name>
    <dbReference type="NCBI Taxonomy" id="1460289"/>
    <lineage>
        <taxon>Eukaryota</taxon>
        <taxon>Haptista</taxon>
        <taxon>Haptophyta</taxon>
        <taxon>Prymnesiophyceae</taxon>
        <taxon>Prymnesiales</taxon>
        <taxon>Chrysochromulinaceae</taxon>
        <taxon>Chrysochromulina</taxon>
    </lineage>
</organism>
<dbReference type="AlphaFoldDB" id="A0A0M0JK32"/>
<dbReference type="EMBL" id="JWZX01002783">
    <property type="protein sequence ID" value="KOO26929.1"/>
    <property type="molecule type" value="Genomic_DNA"/>
</dbReference>